<dbReference type="AlphaFoldDB" id="A0AAV4PS73"/>
<gene>
    <name evidence="2" type="ORF">CEXT_296771</name>
</gene>
<feature type="region of interest" description="Disordered" evidence="1">
    <location>
        <begin position="61"/>
        <end position="80"/>
    </location>
</feature>
<reference evidence="2 3" key="1">
    <citation type="submission" date="2021-06" db="EMBL/GenBank/DDBJ databases">
        <title>Caerostris extrusa draft genome.</title>
        <authorList>
            <person name="Kono N."/>
            <person name="Arakawa K."/>
        </authorList>
    </citation>
    <scope>NUCLEOTIDE SEQUENCE [LARGE SCALE GENOMIC DNA]</scope>
</reference>
<accession>A0AAV4PS73</accession>
<keyword evidence="3" id="KW-1185">Reference proteome</keyword>
<dbReference type="Proteomes" id="UP001054945">
    <property type="component" value="Unassembled WGS sequence"/>
</dbReference>
<evidence type="ECO:0000313" key="3">
    <source>
        <dbReference type="Proteomes" id="UP001054945"/>
    </source>
</evidence>
<comment type="caution">
    <text evidence="2">The sequence shown here is derived from an EMBL/GenBank/DDBJ whole genome shotgun (WGS) entry which is preliminary data.</text>
</comment>
<name>A0AAV4PS73_CAEEX</name>
<organism evidence="2 3">
    <name type="scientific">Caerostris extrusa</name>
    <name type="common">Bark spider</name>
    <name type="synonym">Caerostris bankana</name>
    <dbReference type="NCBI Taxonomy" id="172846"/>
    <lineage>
        <taxon>Eukaryota</taxon>
        <taxon>Metazoa</taxon>
        <taxon>Ecdysozoa</taxon>
        <taxon>Arthropoda</taxon>
        <taxon>Chelicerata</taxon>
        <taxon>Arachnida</taxon>
        <taxon>Araneae</taxon>
        <taxon>Araneomorphae</taxon>
        <taxon>Entelegynae</taxon>
        <taxon>Araneoidea</taxon>
        <taxon>Araneidae</taxon>
        <taxon>Caerostris</taxon>
    </lineage>
</organism>
<sequence>MSPLRGTVICDCPGNDAKRMIQPPFQFVSPLSLSSGRVDRNINEAGLQQVNCHREKCQSSSPTLRMTFSEKDFSSPEDFD</sequence>
<dbReference type="EMBL" id="BPLR01004947">
    <property type="protein sequence ID" value="GIX98681.1"/>
    <property type="molecule type" value="Genomic_DNA"/>
</dbReference>
<proteinExistence type="predicted"/>
<protein>
    <submittedName>
        <fullName evidence="2">Uncharacterized protein</fullName>
    </submittedName>
</protein>
<evidence type="ECO:0000313" key="2">
    <source>
        <dbReference type="EMBL" id="GIX98681.1"/>
    </source>
</evidence>
<evidence type="ECO:0000256" key="1">
    <source>
        <dbReference type="SAM" id="MobiDB-lite"/>
    </source>
</evidence>